<dbReference type="Proteomes" id="UP000054997">
    <property type="component" value="Unassembled WGS sequence"/>
</dbReference>
<dbReference type="PATRIC" id="fig|45068.5.peg.857"/>
<dbReference type="EMBL" id="LNYK01000014">
    <property type="protein sequence ID" value="KTD21639.1"/>
    <property type="molecule type" value="Genomic_DNA"/>
</dbReference>
<comment type="caution">
    <text evidence="3">The sequence shown here is derived from an EMBL/GenBank/DDBJ whole genome shotgun (WGS) entry which is preliminary data.</text>
</comment>
<proteinExistence type="predicted"/>
<keyword evidence="1" id="KW-0175">Coiled coil</keyword>
<organism evidence="3 4">
    <name type="scientific">Legionella londiniensis</name>
    <dbReference type="NCBI Taxonomy" id="45068"/>
    <lineage>
        <taxon>Bacteria</taxon>
        <taxon>Pseudomonadati</taxon>
        <taxon>Pseudomonadota</taxon>
        <taxon>Gammaproteobacteria</taxon>
        <taxon>Legionellales</taxon>
        <taxon>Legionellaceae</taxon>
        <taxon>Legionella</taxon>
    </lineage>
</organism>
<dbReference type="STRING" id="45068.Llon_0804"/>
<dbReference type="RefSeq" id="WP_058528809.1">
    <property type="nucleotide sequence ID" value="NZ_CAAAHZ010000002.1"/>
</dbReference>
<protein>
    <recommendedName>
        <fullName evidence="5">Transglutaminase-like domain-containing protein</fullName>
    </recommendedName>
</protein>
<accession>A0A0W0VNH6</accession>
<sequence>MIKNKFIVFAEKQVKFFPSSDKYKIIISLLALIYLLTASFSIYKYVRVKARYKTKISEYQSRLSEYQTQLSEYQKSINAWEAEFNRVYYKYKIVPDNLDIVELRSSVDEKFKYNSNLKKAKTWEELKGLLEKEFALLKPTLMQEWKITDEKLLLAGYITAKVTNLWDRKRFHSQQDRVSLNQFLNGKYADCSNHAIFLYMLLNNFGIPAKRVGDYGHVYVEAVINNKPFIFDSFQGFFADISAEDYILHKDKHLNYYLLPYYINSSNGKNHKEFGKTRFQKIIFKDGERLYPYINDEKMISYMNKNNIVMTI</sequence>
<evidence type="ECO:0000313" key="3">
    <source>
        <dbReference type="EMBL" id="KTD21639.1"/>
    </source>
</evidence>
<name>A0A0W0VNH6_9GAMM</name>
<feature type="transmembrane region" description="Helical" evidence="2">
    <location>
        <begin position="25"/>
        <end position="46"/>
    </location>
</feature>
<dbReference type="AlphaFoldDB" id="A0A0W0VNH6"/>
<feature type="coiled-coil region" evidence="1">
    <location>
        <begin position="49"/>
        <end position="83"/>
    </location>
</feature>
<evidence type="ECO:0000313" key="4">
    <source>
        <dbReference type="Proteomes" id="UP000054997"/>
    </source>
</evidence>
<keyword evidence="2" id="KW-0472">Membrane</keyword>
<reference evidence="3 4" key="1">
    <citation type="submission" date="2015-11" db="EMBL/GenBank/DDBJ databases">
        <title>Genomic analysis of 38 Legionella species identifies large and diverse effector repertoires.</title>
        <authorList>
            <person name="Burstein D."/>
            <person name="Amaro F."/>
            <person name="Zusman T."/>
            <person name="Lifshitz Z."/>
            <person name="Cohen O."/>
            <person name="Gilbert J.A."/>
            <person name="Pupko T."/>
            <person name="Shuman H.A."/>
            <person name="Segal G."/>
        </authorList>
    </citation>
    <scope>NUCLEOTIDE SEQUENCE [LARGE SCALE GENOMIC DNA]</scope>
    <source>
        <strain evidence="3 4">ATCC 49505</strain>
    </source>
</reference>
<evidence type="ECO:0008006" key="5">
    <source>
        <dbReference type="Google" id="ProtNLM"/>
    </source>
</evidence>
<gene>
    <name evidence="3" type="ORF">Llon_0804</name>
</gene>
<evidence type="ECO:0000256" key="1">
    <source>
        <dbReference type="SAM" id="Coils"/>
    </source>
</evidence>
<evidence type="ECO:0000256" key="2">
    <source>
        <dbReference type="SAM" id="Phobius"/>
    </source>
</evidence>
<dbReference type="SUPFAM" id="SSF54001">
    <property type="entry name" value="Cysteine proteinases"/>
    <property type="match status" value="1"/>
</dbReference>
<keyword evidence="4" id="KW-1185">Reference proteome</keyword>
<keyword evidence="2" id="KW-1133">Transmembrane helix</keyword>
<dbReference type="InterPro" id="IPR038765">
    <property type="entry name" value="Papain-like_cys_pep_sf"/>
</dbReference>
<dbReference type="OrthoDB" id="6366148at2"/>
<keyword evidence="2" id="KW-0812">Transmembrane</keyword>